<proteinExistence type="predicted"/>
<keyword evidence="3" id="KW-1185">Reference proteome</keyword>
<name>A0A9Q0L0T9_9MAGN</name>
<dbReference type="PANTHER" id="PTHR34789:SF1">
    <property type="entry name" value="EXPRESSED PROTEIN"/>
    <property type="match status" value="1"/>
</dbReference>
<dbReference type="PANTHER" id="PTHR34789">
    <property type="entry name" value="EXPRESSED PROTEIN"/>
    <property type="match status" value="1"/>
</dbReference>
<protein>
    <submittedName>
        <fullName evidence="2">Uncharacterized protein</fullName>
    </submittedName>
</protein>
<dbReference type="OrthoDB" id="1107388at2759"/>
<sequence>MNTFLSAFLLAFVLASVSLSGEAFEGNSNNNNKGDRGGPGTFFGPGGGGLGIPRVGKGGFGGGYGSGYGGPGGGSSKGGVISPAVVCKERGPCYKKKVTCPAKCFTSYSRSGKNYGAGGGGGGCTIDCKKKCTAYC</sequence>
<keyword evidence="1" id="KW-0732">Signal</keyword>
<organism evidence="2 3">
    <name type="scientific">Protea cynaroides</name>
    <dbReference type="NCBI Taxonomy" id="273540"/>
    <lineage>
        <taxon>Eukaryota</taxon>
        <taxon>Viridiplantae</taxon>
        <taxon>Streptophyta</taxon>
        <taxon>Embryophyta</taxon>
        <taxon>Tracheophyta</taxon>
        <taxon>Spermatophyta</taxon>
        <taxon>Magnoliopsida</taxon>
        <taxon>Proteales</taxon>
        <taxon>Proteaceae</taxon>
        <taxon>Protea</taxon>
    </lineage>
</organism>
<comment type="caution">
    <text evidence="2">The sequence shown here is derived from an EMBL/GenBank/DDBJ whole genome shotgun (WGS) entry which is preliminary data.</text>
</comment>
<dbReference type="AlphaFoldDB" id="A0A9Q0L0T9"/>
<feature type="chain" id="PRO_5040227349" evidence="1">
    <location>
        <begin position="24"/>
        <end position="136"/>
    </location>
</feature>
<dbReference type="EMBL" id="JAMYWD010000001">
    <property type="protein sequence ID" value="KAJ4980231.1"/>
    <property type="molecule type" value="Genomic_DNA"/>
</dbReference>
<evidence type="ECO:0000313" key="3">
    <source>
        <dbReference type="Proteomes" id="UP001141806"/>
    </source>
</evidence>
<feature type="signal peptide" evidence="1">
    <location>
        <begin position="1"/>
        <end position="23"/>
    </location>
</feature>
<evidence type="ECO:0000256" key="1">
    <source>
        <dbReference type="SAM" id="SignalP"/>
    </source>
</evidence>
<evidence type="ECO:0000313" key="2">
    <source>
        <dbReference type="EMBL" id="KAJ4980231.1"/>
    </source>
</evidence>
<accession>A0A9Q0L0T9</accession>
<reference evidence="2" key="1">
    <citation type="journal article" date="2023" name="Plant J.">
        <title>The genome of the king protea, Protea cynaroides.</title>
        <authorList>
            <person name="Chang J."/>
            <person name="Duong T.A."/>
            <person name="Schoeman C."/>
            <person name="Ma X."/>
            <person name="Roodt D."/>
            <person name="Barker N."/>
            <person name="Li Z."/>
            <person name="Van de Peer Y."/>
            <person name="Mizrachi E."/>
        </authorList>
    </citation>
    <scope>NUCLEOTIDE SEQUENCE</scope>
    <source>
        <tissue evidence="2">Young leaves</tissue>
    </source>
</reference>
<dbReference type="Proteomes" id="UP001141806">
    <property type="component" value="Unassembled WGS sequence"/>
</dbReference>
<gene>
    <name evidence="2" type="ORF">NE237_031068</name>
</gene>